<dbReference type="Gene3D" id="3.50.50.60">
    <property type="entry name" value="FAD/NAD(P)-binding domain"/>
    <property type="match status" value="1"/>
</dbReference>
<evidence type="ECO:0000259" key="4">
    <source>
        <dbReference type="Pfam" id="PF01494"/>
    </source>
</evidence>
<evidence type="ECO:0000313" key="6">
    <source>
        <dbReference type="Proteomes" id="UP000318050"/>
    </source>
</evidence>
<dbReference type="PANTHER" id="PTHR43004:SF19">
    <property type="entry name" value="BINDING MONOOXYGENASE, PUTATIVE (JCVI)-RELATED"/>
    <property type="match status" value="1"/>
</dbReference>
<dbReference type="GO" id="GO:0071949">
    <property type="term" value="F:FAD binding"/>
    <property type="evidence" value="ECO:0007669"/>
    <property type="project" value="InterPro"/>
</dbReference>
<dbReference type="Gene3D" id="3.40.30.120">
    <property type="match status" value="1"/>
</dbReference>
<dbReference type="InterPro" id="IPR050641">
    <property type="entry name" value="RIFMO-like"/>
</dbReference>
<dbReference type="PRINTS" id="PR00420">
    <property type="entry name" value="RNGMNOXGNASE"/>
</dbReference>
<dbReference type="InterPro" id="IPR002938">
    <property type="entry name" value="FAD-bd"/>
</dbReference>
<dbReference type="Proteomes" id="UP000318050">
    <property type="component" value="Unassembled WGS sequence"/>
</dbReference>
<dbReference type="AlphaFoldDB" id="A0A560INR1"/>
<dbReference type="Pfam" id="PF21274">
    <property type="entry name" value="Rng_hyd_C"/>
    <property type="match status" value="1"/>
</dbReference>
<proteinExistence type="predicted"/>
<evidence type="ECO:0000256" key="3">
    <source>
        <dbReference type="ARBA" id="ARBA00022827"/>
    </source>
</evidence>
<dbReference type="OrthoDB" id="9791689at2"/>
<evidence type="ECO:0000256" key="1">
    <source>
        <dbReference type="ARBA" id="ARBA00001974"/>
    </source>
</evidence>
<reference evidence="5 6" key="1">
    <citation type="submission" date="2019-06" db="EMBL/GenBank/DDBJ databases">
        <title>Genomic Encyclopedia of Type Strains, Phase IV (KMG-V): Genome sequencing to study the core and pangenomes of soil and plant-associated prokaryotes.</title>
        <authorList>
            <person name="Whitman W."/>
        </authorList>
    </citation>
    <scope>NUCLEOTIDE SEQUENCE [LARGE SCALE GENOMIC DNA]</scope>
    <source>
        <strain evidence="5 6">BR 11140</strain>
    </source>
</reference>
<evidence type="ECO:0000256" key="2">
    <source>
        <dbReference type="ARBA" id="ARBA00022630"/>
    </source>
</evidence>
<dbReference type="Pfam" id="PF01494">
    <property type="entry name" value="FAD_binding_3"/>
    <property type="match status" value="1"/>
</dbReference>
<dbReference type="SUPFAM" id="SSF51905">
    <property type="entry name" value="FAD/NAD(P)-binding domain"/>
    <property type="match status" value="1"/>
</dbReference>
<keyword evidence="2" id="KW-0285">Flavoprotein</keyword>
<sequence length="547" mass="60433">MTDETLDFPVIIAGGGPVGTALAIDLALRNVASVIIEKRRDGEVIPAKANMTNIRSMEHFRRWGIADRLRQNDCVGPEVQRDVTFVTRLNGHLVHHFPKTYESTEALKIASETGEWAPNRTIETTLFDRARELPLITRLFETEVTNVSQDETGVTASIHGPDGERTVRGRYLVIATGSASPLRRSALNVRMEGRPNLGRAFSWYIRAPDLKNVWKAGPVVSMVYFYNDDRADDLLIPQNEDATEFLYYSCPMPEGFDGDNWDDVKKLLTGAVGEKIEVQPISGGSFSLHSLTAPRFDFGRTFLIGDAAHMVSPQGGFGMNLGIGDAADLGWKLQAVIEGWGGDQLLPSYTIERREAVLFCQKGAEENQEMQAHSLVLGGIEKDGPEGDAVRAEVSRLIVQEKTQQFRSIGGQLGYTYSASTIIVRDGKAAFKPLFREFKEAARPGNRAPHRFLADGSALYDHIGWGLTLMVLGEFDTAPWQEIAARRGIPLNVFAPTNPDDIATLRGVYTEKATLIRSDHHIAWHGSHQPDDIERVLKIVTGNALAQ</sequence>
<accession>A0A560INR1</accession>
<dbReference type="Gene3D" id="3.30.9.10">
    <property type="entry name" value="D-Amino Acid Oxidase, subunit A, domain 2"/>
    <property type="match status" value="1"/>
</dbReference>
<name>A0A560INR1_9PROT</name>
<dbReference type="GO" id="GO:0016709">
    <property type="term" value="F:oxidoreductase activity, acting on paired donors, with incorporation or reduction of molecular oxygen, NAD(P)H as one donor, and incorporation of one atom of oxygen"/>
    <property type="evidence" value="ECO:0007669"/>
    <property type="project" value="UniProtKB-ARBA"/>
</dbReference>
<gene>
    <name evidence="5" type="ORF">FBZ92_106233</name>
</gene>
<dbReference type="PANTHER" id="PTHR43004">
    <property type="entry name" value="TRK SYSTEM POTASSIUM UPTAKE PROTEIN"/>
    <property type="match status" value="1"/>
</dbReference>
<evidence type="ECO:0000313" key="5">
    <source>
        <dbReference type="EMBL" id="TWB60672.1"/>
    </source>
</evidence>
<keyword evidence="3" id="KW-0274">FAD</keyword>
<feature type="domain" description="FAD-binding" evidence="4">
    <location>
        <begin position="8"/>
        <end position="356"/>
    </location>
</feature>
<dbReference type="InterPro" id="IPR036188">
    <property type="entry name" value="FAD/NAD-bd_sf"/>
</dbReference>
<dbReference type="EMBL" id="VITT01000006">
    <property type="protein sequence ID" value="TWB60672.1"/>
    <property type="molecule type" value="Genomic_DNA"/>
</dbReference>
<organism evidence="5 6">
    <name type="scientific">Nitrospirillum amazonense</name>
    <dbReference type="NCBI Taxonomy" id="28077"/>
    <lineage>
        <taxon>Bacteria</taxon>
        <taxon>Pseudomonadati</taxon>
        <taxon>Pseudomonadota</taxon>
        <taxon>Alphaproteobacteria</taxon>
        <taxon>Rhodospirillales</taxon>
        <taxon>Azospirillaceae</taxon>
        <taxon>Nitrospirillum</taxon>
    </lineage>
</organism>
<protein>
    <submittedName>
        <fullName evidence="5">2-polyprenyl-6-methoxyphenol hydroxylase-like FAD-dependent oxidoreductase</fullName>
    </submittedName>
</protein>
<comment type="caution">
    <text evidence="5">The sequence shown here is derived from an EMBL/GenBank/DDBJ whole genome shotgun (WGS) entry which is preliminary data.</text>
</comment>
<comment type="cofactor">
    <cofactor evidence="1">
        <name>FAD</name>
        <dbReference type="ChEBI" id="CHEBI:57692"/>
    </cofactor>
</comment>